<dbReference type="InterPro" id="IPR022121">
    <property type="entry name" value="Peptidase_M73_camelysin"/>
</dbReference>
<keyword evidence="2" id="KW-1185">Reference proteome</keyword>
<dbReference type="Pfam" id="PF12389">
    <property type="entry name" value="Peptidase_M73"/>
    <property type="match status" value="1"/>
</dbReference>
<evidence type="ECO:0008006" key="3">
    <source>
        <dbReference type="Google" id="ProtNLM"/>
    </source>
</evidence>
<proteinExistence type="predicted"/>
<protein>
    <recommendedName>
        <fullName evidence="3">Camelysin metallo-endopeptidase</fullName>
    </recommendedName>
</protein>
<dbReference type="RefSeq" id="WP_310271140.1">
    <property type="nucleotide sequence ID" value="NZ_JAVDXW010000001.1"/>
</dbReference>
<dbReference type="EMBL" id="JAVDXW010000001">
    <property type="protein sequence ID" value="MDR7301160.1"/>
    <property type="molecule type" value="Genomic_DNA"/>
</dbReference>
<dbReference type="Proteomes" id="UP001180845">
    <property type="component" value="Unassembled WGS sequence"/>
</dbReference>
<name>A0AAE3ZC68_9ACTN</name>
<evidence type="ECO:0000313" key="1">
    <source>
        <dbReference type="EMBL" id="MDR7301160.1"/>
    </source>
</evidence>
<accession>A0AAE3ZC68</accession>
<organism evidence="1 2">
    <name type="scientific">Haloactinomyces albus</name>
    <dbReference type="NCBI Taxonomy" id="1352928"/>
    <lineage>
        <taxon>Bacteria</taxon>
        <taxon>Bacillati</taxon>
        <taxon>Actinomycetota</taxon>
        <taxon>Actinomycetes</taxon>
        <taxon>Actinopolysporales</taxon>
        <taxon>Actinopolysporaceae</taxon>
        <taxon>Haloactinomyces</taxon>
    </lineage>
</organism>
<comment type="caution">
    <text evidence="1">The sequence shown here is derived from an EMBL/GenBank/DDBJ whole genome shotgun (WGS) entry which is preliminary data.</text>
</comment>
<dbReference type="AlphaFoldDB" id="A0AAE3ZC68"/>
<evidence type="ECO:0000313" key="2">
    <source>
        <dbReference type="Proteomes" id="UP001180845"/>
    </source>
</evidence>
<reference evidence="1" key="1">
    <citation type="submission" date="2023-07" db="EMBL/GenBank/DDBJ databases">
        <title>Sequencing the genomes of 1000 actinobacteria strains.</title>
        <authorList>
            <person name="Klenk H.-P."/>
        </authorList>
    </citation>
    <scope>NUCLEOTIDE SEQUENCE</scope>
    <source>
        <strain evidence="1">DSM 45977</strain>
    </source>
</reference>
<sequence>MRNRKLAVGIGGVTAVAAAVALTAGTYATFSDSEQRGAVATAGTMDLVVSNTQGNVFGENGVVEVKPLAPGDSRSASFTLTNKGDVAGDLSFEFAQGANNENSLTEPESADGDKTGGDIYGKGGGELLRNLEFTTATGSGEKSIDGEELTELIGDPHSLGTLDPGESRTFRVTLEVPRNTDNVIQSDSARFRVEAVLNQVANQQ</sequence>
<gene>
    <name evidence="1" type="ORF">JOF55_001341</name>
</gene>